<keyword evidence="3" id="KW-0472">Membrane</keyword>
<dbReference type="PANTHER" id="PTHR12482">
    <property type="entry name" value="LIPASE ROG1-RELATED-RELATED"/>
    <property type="match status" value="1"/>
</dbReference>
<sequence length="430" mass="48490">MSTHLLVLLHGMWGSPVHLAELHRIVRETIPDPALHILLAETNKEDGTYDGIDWGGERVAEEIVAEVDKLKQEGRKVAKFSITGYSLGGLVARYVVGILRQRAFFDEIRPVNFNTIATPHLGLPRYRSLLSSFTSYIGPRLLSRTGEQFFCADRWSLKGRPLLEVMADPDRIFYQALAGFETIRIYANSVNDRTVPYVTSAIEVEDPFALRSITGLEININQQYRPLLKSYSLPPVAPPLPVKPIMMSPAWFKSLKAPMLPPRLQFNFPTNLMIYALLPVLIPLFMSLGIVRLSLASRSSRARIRLLEKDASNTERLANILAQLEMQVEGAVVDLIDDDAHAADPPLDDPERGTEKGCRSPKSPPELPILTSTQRRMAAWLNSLPLKKELAYFPDVMNAHALIICRDVKNFESHRQGEYIVRHWAESFVF</sequence>
<comment type="caution">
    <text evidence="6">The sequence shown here is derived from an EMBL/GenBank/DDBJ whole genome shotgun (WGS) entry which is preliminary data.</text>
</comment>
<evidence type="ECO:0000313" key="6">
    <source>
        <dbReference type="EMBL" id="KAK6992226.1"/>
    </source>
</evidence>
<dbReference type="SUPFAM" id="SSF53474">
    <property type="entry name" value="alpha/beta-Hydrolases"/>
    <property type="match status" value="1"/>
</dbReference>
<protein>
    <submittedName>
        <fullName evidence="6">DUF676-domain-containing protein</fullName>
    </submittedName>
</protein>
<feature type="compositionally biased region" description="Basic and acidic residues" evidence="2">
    <location>
        <begin position="349"/>
        <end position="358"/>
    </location>
</feature>
<name>A0AAV9ZUL9_9AGAR</name>
<feature type="transmembrane region" description="Helical" evidence="3">
    <location>
        <begin position="272"/>
        <end position="295"/>
    </location>
</feature>
<dbReference type="EMBL" id="JAWWNJ010000112">
    <property type="protein sequence ID" value="KAK6992226.1"/>
    <property type="molecule type" value="Genomic_DNA"/>
</dbReference>
<evidence type="ECO:0000313" key="7">
    <source>
        <dbReference type="Proteomes" id="UP001362999"/>
    </source>
</evidence>
<feature type="region of interest" description="Disordered" evidence="2">
    <location>
        <begin position="343"/>
        <end position="367"/>
    </location>
</feature>
<keyword evidence="4" id="KW-0732">Signal</keyword>
<keyword evidence="3" id="KW-0812">Transmembrane</keyword>
<evidence type="ECO:0000259" key="5">
    <source>
        <dbReference type="Pfam" id="PF05057"/>
    </source>
</evidence>
<evidence type="ECO:0000256" key="2">
    <source>
        <dbReference type="SAM" id="MobiDB-lite"/>
    </source>
</evidence>
<evidence type="ECO:0000256" key="1">
    <source>
        <dbReference type="ARBA" id="ARBA00007920"/>
    </source>
</evidence>
<dbReference type="Gene3D" id="3.40.50.1820">
    <property type="entry name" value="alpha/beta hydrolase"/>
    <property type="match status" value="1"/>
</dbReference>
<dbReference type="Proteomes" id="UP001362999">
    <property type="component" value="Unassembled WGS sequence"/>
</dbReference>
<accession>A0AAV9ZUL9</accession>
<dbReference type="InterPro" id="IPR029058">
    <property type="entry name" value="AB_hydrolase_fold"/>
</dbReference>
<reference evidence="6 7" key="1">
    <citation type="journal article" date="2024" name="J Genomics">
        <title>Draft genome sequencing and assembly of Favolaschia claudopus CIRM-BRFM 2984 isolated from oak limbs.</title>
        <authorList>
            <person name="Navarro D."/>
            <person name="Drula E."/>
            <person name="Chaduli D."/>
            <person name="Cazenave R."/>
            <person name="Ahrendt S."/>
            <person name="Wang J."/>
            <person name="Lipzen A."/>
            <person name="Daum C."/>
            <person name="Barry K."/>
            <person name="Grigoriev I.V."/>
            <person name="Favel A."/>
            <person name="Rosso M.N."/>
            <person name="Martin F."/>
        </authorList>
    </citation>
    <scope>NUCLEOTIDE SEQUENCE [LARGE SCALE GENOMIC DNA]</scope>
    <source>
        <strain evidence="6 7">CIRM-BRFM 2984</strain>
    </source>
</reference>
<feature type="chain" id="PRO_5043373356" evidence="4">
    <location>
        <begin position="20"/>
        <end position="430"/>
    </location>
</feature>
<evidence type="ECO:0000256" key="3">
    <source>
        <dbReference type="SAM" id="Phobius"/>
    </source>
</evidence>
<gene>
    <name evidence="6" type="ORF">R3P38DRAFT_2740935</name>
</gene>
<comment type="similarity">
    <text evidence="1">Belongs to the putative lipase ROG1 family.</text>
</comment>
<dbReference type="Pfam" id="PF05057">
    <property type="entry name" value="DUF676"/>
    <property type="match status" value="1"/>
</dbReference>
<dbReference type="InterPro" id="IPR044294">
    <property type="entry name" value="Lipase-like"/>
</dbReference>
<feature type="signal peptide" evidence="4">
    <location>
        <begin position="1"/>
        <end position="19"/>
    </location>
</feature>
<dbReference type="AlphaFoldDB" id="A0AAV9ZUL9"/>
<dbReference type="PANTHER" id="PTHR12482:SF62">
    <property type="entry name" value="LIPASE ROG1-RELATED"/>
    <property type="match status" value="1"/>
</dbReference>
<organism evidence="6 7">
    <name type="scientific">Favolaschia claudopus</name>
    <dbReference type="NCBI Taxonomy" id="2862362"/>
    <lineage>
        <taxon>Eukaryota</taxon>
        <taxon>Fungi</taxon>
        <taxon>Dikarya</taxon>
        <taxon>Basidiomycota</taxon>
        <taxon>Agaricomycotina</taxon>
        <taxon>Agaricomycetes</taxon>
        <taxon>Agaricomycetidae</taxon>
        <taxon>Agaricales</taxon>
        <taxon>Marasmiineae</taxon>
        <taxon>Mycenaceae</taxon>
        <taxon>Favolaschia</taxon>
    </lineage>
</organism>
<dbReference type="InterPro" id="IPR007751">
    <property type="entry name" value="DUF676_lipase-like"/>
</dbReference>
<proteinExistence type="inferred from homology"/>
<evidence type="ECO:0000256" key="4">
    <source>
        <dbReference type="SAM" id="SignalP"/>
    </source>
</evidence>
<feature type="domain" description="DUF676" evidence="5">
    <location>
        <begin position="3"/>
        <end position="199"/>
    </location>
</feature>
<keyword evidence="3" id="KW-1133">Transmembrane helix</keyword>
<keyword evidence="7" id="KW-1185">Reference proteome</keyword>